<sequence>MENFSRLETTSRKNVAKNDNKGTDHVNSNYLPLPLPPQRLSLPSGNKMMEVKRPGMRRRSKASSRSTSWFASRDMGRKKRITMYKVYDAEGKMKRSFKKGLQWIKHQCKKIADEFS</sequence>
<feature type="region of interest" description="Disordered" evidence="1">
    <location>
        <begin position="1"/>
        <end position="73"/>
    </location>
</feature>
<name>A0A164TZ68_DAUCS</name>
<dbReference type="Gramene" id="KZM88196">
    <property type="protein sequence ID" value="KZM88196"/>
    <property type="gene ID" value="DCAR_025271"/>
</dbReference>
<gene>
    <name evidence="2" type="ORF">DCAR_025271</name>
    <name evidence="3" type="ORF">DCAR_0729022</name>
</gene>
<accession>A0A164TZ68</accession>
<dbReference type="Proteomes" id="UP000077755">
    <property type="component" value="Chromosome 7"/>
</dbReference>
<feature type="compositionally biased region" description="Low complexity" evidence="1">
    <location>
        <begin position="63"/>
        <end position="73"/>
    </location>
</feature>
<dbReference type="PANTHER" id="PTHR33193:SF13">
    <property type="entry name" value="EXPRESSED PROTEIN"/>
    <property type="match status" value="1"/>
</dbReference>
<reference evidence="3" key="2">
    <citation type="submission" date="2022-03" db="EMBL/GenBank/DDBJ databases">
        <title>Draft title - Genomic analysis of global carrot germplasm unveils the trajectory of domestication and the origin of high carotenoid orange carrot.</title>
        <authorList>
            <person name="Iorizzo M."/>
            <person name="Ellison S."/>
            <person name="Senalik D."/>
            <person name="Macko-Podgorni A."/>
            <person name="Grzebelus D."/>
            <person name="Bostan H."/>
            <person name="Rolling W."/>
            <person name="Curaba J."/>
            <person name="Simon P."/>
        </authorList>
    </citation>
    <scope>NUCLEOTIDE SEQUENCE</scope>
    <source>
        <tissue evidence="3">Leaf</tissue>
    </source>
</reference>
<evidence type="ECO:0000256" key="1">
    <source>
        <dbReference type="SAM" id="MobiDB-lite"/>
    </source>
</evidence>
<organism evidence="2">
    <name type="scientific">Daucus carota subsp. sativus</name>
    <name type="common">Carrot</name>
    <dbReference type="NCBI Taxonomy" id="79200"/>
    <lineage>
        <taxon>Eukaryota</taxon>
        <taxon>Viridiplantae</taxon>
        <taxon>Streptophyta</taxon>
        <taxon>Embryophyta</taxon>
        <taxon>Tracheophyta</taxon>
        <taxon>Spermatophyta</taxon>
        <taxon>Magnoliopsida</taxon>
        <taxon>eudicotyledons</taxon>
        <taxon>Gunneridae</taxon>
        <taxon>Pentapetalae</taxon>
        <taxon>asterids</taxon>
        <taxon>campanulids</taxon>
        <taxon>Apiales</taxon>
        <taxon>Apiaceae</taxon>
        <taxon>Apioideae</taxon>
        <taxon>Scandiceae</taxon>
        <taxon>Daucinae</taxon>
        <taxon>Daucus</taxon>
        <taxon>Daucus sect. Daucus</taxon>
    </lineage>
</organism>
<reference evidence="2" key="1">
    <citation type="journal article" date="2016" name="Nat. Genet.">
        <title>A high-quality carrot genome assembly provides new insights into carotenoid accumulation and asterid genome evolution.</title>
        <authorList>
            <person name="Iorizzo M."/>
            <person name="Ellison S."/>
            <person name="Senalik D."/>
            <person name="Zeng P."/>
            <person name="Satapoomin P."/>
            <person name="Huang J."/>
            <person name="Bowman M."/>
            <person name="Iovene M."/>
            <person name="Sanseverino W."/>
            <person name="Cavagnaro P."/>
            <person name="Yildiz M."/>
            <person name="Macko-Podgorni A."/>
            <person name="Moranska E."/>
            <person name="Grzebelus E."/>
            <person name="Grzebelus D."/>
            <person name="Ashrafi H."/>
            <person name="Zheng Z."/>
            <person name="Cheng S."/>
            <person name="Spooner D."/>
            <person name="Van Deynze A."/>
            <person name="Simon P."/>
        </authorList>
    </citation>
    <scope>NUCLEOTIDE SEQUENCE [LARGE SCALE GENOMIC DNA]</scope>
    <source>
        <tissue evidence="2">Leaf</tissue>
    </source>
</reference>
<keyword evidence="4" id="KW-1185">Reference proteome</keyword>
<evidence type="ECO:0000313" key="2">
    <source>
        <dbReference type="EMBL" id="KZM88196.1"/>
    </source>
</evidence>
<dbReference type="InterPro" id="IPR021899">
    <property type="entry name" value="DUF3511"/>
</dbReference>
<evidence type="ECO:0000313" key="3">
    <source>
        <dbReference type="EMBL" id="WOH09565.1"/>
    </source>
</evidence>
<dbReference type="EMBL" id="CP093349">
    <property type="protein sequence ID" value="WOH09565.1"/>
    <property type="molecule type" value="Genomic_DNA"/>
</dbReference>
<dbReference type="AlphaFoldDB" id="A0A164TZ68"/>
<dbReference type="EMBL" id="LNRQ01000007">
    <property type="protein sequence ID" value="KZM88196.1"/>
    <property type="molecule type" value="Genomic_DNA"/>
</dbReference>
<protein>
    <recommendedName>
        <fullName evidence="5">DUF3511 domain-containing protein</fullName>
    </recommendedName>
</protein>
<dbReference type="Pfam" id="PF12023">
    <property type="entry name" value="DUF3511"/>
    <property type="match status" value="1"/>
</dbReference>
<proteinExistence type="predicted"/>
<dbReference type="PANTHER" id="PTHR33193">
    <property type="entry name" value="DOMAIN PROTEIN, PUTATIVE (DUF3511)-RELATED"/>
    <property type="match status" value="1"/>
</dbReference>
<evidence type="ECO:0000313" key="4">
    <source>
        <dbReference type="Proteomes" id="UP000077755"/>
    </source>
</evidence>
<evidence type="ECO:0008006" key="5">
    <source>
        <dbReference type="Google" id="ProtNLM"/>
    </source>
</evidence>